<accession>A0ACC8S702</accession>
<organism evidence="1 2">
    <name type="scientific">Enterobacter kobei</name>
    <dbReference type="NCBI Taxonomy" id="208224"/>
    <lineage>
        <taxon>Bacteria</taxon>
        <taxon>Pseudomonadati</taxon>
        <taxon>Pseudomonadota</taxon>
        <taxon>Gammaproteobacteria</taxon>
        <taxon>Enterobacterales</taxon>
        <taxon>Enterobacteriaceae</taxon>
        <taxon>Enterobacter</taxon>
        <taxon>Enterobacter cloacae complex</taxon>
    </lineage>
</organism>
<comment type="caution">
    <text evidence="1">The sequence shown here is derived from an EMBL/GenBank/DDBJ whole genome shotgun (WGS) entry which is preliminary data.</text>
</comment>
<dbReference type="EMBL" id="MKXD01000002">
    <property type="protein sequence ID" value="OLR19295.1"/>
    <property type="molecule type" value="Genomic_DNA"/>
</dbReference>
<protein>
    <submittedName>
        <fullName evidence="1">Uncharacterized protein</fullName>
    </submittedName>
</protein>
<proteinExistence type="predicted"/>
<evidence type="ECO:0000313" key="2">
    <source>
        <dbReference type="Proteomes" id="UP000187000"/>
    </source>
</evidence>
<dbReference type="Proteomes" id="UP000187000">
    <property type="component" value="Unassembled WGS sequence"/>
</dbReference>
<evidence type="ECO:0000313" key="1">
    <source>
        <dbReference type="EMBL" id="OLR19295.1"/>
    </source>
</evidence>
<gene>
    <name evidence="1" type="ORF">BH713_00875</name>
</gene>
<name>A0ACC8S702_9ENTR</name>
<sequence>MLSLSISNAKKDSNIYKKIRWNMWQMQRIMGDTDTVIFAGWCRAETYARQACAAGHNTRHIALYLRRVAQSRDVGPASLRRRA</sequence>
<reference evidence="1" key="1">
    <citation type="submission" date="2016-10" db="EMBL/GenBank/DDBJ databases">
        <authorList>
            <person name="Wang S."/>
            <person name="Zhu B."/>
        </authorList>
    </citation>
    <scope>NUCLEOTIDE SEQUENCE</scope>
    <source>
        <strain evidence="1">JCM 8580</strain>
    </source>
</reference>
<keyword evidence="2" id="KW-1185">Reference proteome</keyword>